<name>A0A0S4LJQ9_9BACT</name>
<dbReference type="CDD" id="cd17546">
    <property type="entry name" value="REC_hyHK_CKI1_RcsC-like"/>
    <property type="match status" value="1"/>
</dbReference>
<reference evidence="16" key="1">
    <citation type="submission" date="2015-10" db="EMBL/GenBank/DDBJ databases">
        <authorList>
            <person name="Luecker S."/>
            <person name="Luecker S."/>
        </authorList>
    </citation>
    <scope>NUCLEOTIDE SEQUENCE [LARGE SCALE GENOMIC DNA]</scope>
</reference>
<dbReference type="InterPro" id="IPR036097">
    <property type="entry name" value="HisK_dim/P_sf"/>
</dbReference>
<dbReference type="CDD" id="cd00130">
    <property type="entry name" value="PAS"/>
    <property type="match status" value="1"/>
</dbReference>
<dbReference type="GO" id="GO:0005524">
    <property type="term" value="F:ATP binding"/>
    <property type="evidence" value="ECO:0007669"/>
    <property type="project" value="UniProtKB-KW"/>
</dbReference>
<dbReference type="STRING" id="1742973.COMA2_40004"/>
<keyword evidence="6 15" id="KW-0418">Kinase</keyword>
<keyword evidence="16" id="KW-1185">Reference proteome</keyword>
<dbReference type="InterPro" id="IPR003594">
    <property type="entry name" value="HATPase_dom"/>
</dbReference>
<dbReference type="Pfam" id="PF00072">
    <property type="entry name" value="Response_reg"/>
    <property type="match status" value="1"/>
</dbReference>
<dbReference type="PROSITE" id="PS50110">
    <property type="entry name" value="RESPONSE_REGULATORY"/>
    <property type="match status" value="1"/>
</dbReference>
<dbReference type="SMART" id="SM00388">
    <property type="entry name" value="HisKA"/>
    <property type="match status" value="1"/>
</dbReference>
<comment type="catalytic activity">
    <reaction evidence="1">
        <text>ATP + protein L-histidine = ADP + protein N-phospho-L-histidine.</text>
        <dbReference type="EC" id="2.7.13.3"/>
    </reaction>
</comment>
<dbReference type="SUPFAM" id="SSF47384">
    <property type="entry name" value="Homodimeric domain of signal transducing histidine kinase"/>
    <property type="match status" value="1"/>
</dbReference>
<dbReference type="Gene3D" id="3.30.450.20">
    <property type="entry name" value="PAS domain"/>
    <property type="match status" value="1"/>
</dbReference>
<dbReference type="NCBIfam" id="TIGR00229">
    <property type="entry name" value="sensory_box"/>
    <property type="match status" value="1"/>
</dbReference>
<dbReference type="PRINTS" id="PR00344">
    <property type="entry name" value="BCTRLSENSOR"/>
</dbReference>
<keyword evidence="3 11" id="KW-0597">Phosphoprotein</keyword>
<dbReference type="Gene3D" id="1.10.287.130">
    <property type="match status" value="1"/>
</dbReference>
<dbReference type="Pfam" id="PF08448">
    <property type="entry name" value="PAS_4"/>
    <property type="match status" value="1"/>
</dbReference>
<feature type="domain" description="Response regulatory" evidence="13">
    <location>
        <begin position="522"/>
        <end position="640"/>
    </location>
</feature>
<dbReference type="SMART" id="SM00448">
    <property type="entry name" value="REC"/>
    <property type="match status" value="1"/>
</dbReference>
<gene>
    <name evidence="15" type="ORF">COMA2_40004</name>
</gene>
<dbReference type="Gene3D" id="3.30.565.10">
    <property type="entry name" value="Histidine kinase-like ATPase, C-terminal domain"/>
    <property type="match status" value="1"/>
</dbReference>
<keyword evidence="5" id="KW-0547">Nucleotide-binding</keyword>
<dbReference type="RefSeq" id="WP_090899512.1">
    <property type="nucleotide sequence ID" value="NZ_CZPZ01000031.1"/>
</dbReference>
<dbReference type="InterPro" id="IPR000014">
    <property type="entry name" value="PAS"/>
</dbReference>
<dbReference type="PANTHER" id="PTHR43047">
    <property type="entry name" value="TWO-COMPONENT HISTIDINE PROTEIN KINASE"/>
    <property type="match status" value="1"/>
</dbReference>
<dbReference type="GO" id="GO:0000155">
    <property type="term" value="F:phosphorelay sensor kinase activity"/>
    <property type="evidence" value="ECO:0007669"/>
    <property type="project" value="InterPro"/>
</dbReference>
<evidence type="ECO:0000256" key="5">
    <source>
        <dbReference type="ARBA" id="ARBA00022741"/>
    </source>
</evidence>
<dbReference type="Proteomes" id="UP000198736">
    <property type="component" value="Unassembled WGS sequence"/>
</dbReference>
<dbReference type="CDD" id="cd00082">
    <property type="entry name" value="HisKA"/>
    <property type="match status" value="1"/>
</dbReference>
<dbReference type="InterPro" id="IPR035965">
    <property type="entry name" value="PAS-like_dom_sf"/>
</dbReference>
<keyword evidence="4 15" id="KW-0808">Transferase</keyword>
<dbReference type="InterPro" id="IPR003661">
    <property type="entry name" value="HisK_dim/P_dom"/>
</dbReference>
<accession>A0A0S4LJQ9</accession>
<dbReference type="SUPFAM" id="SSF55874">
    <property type="entry name" value="ATPase domain of HSP90 chaperone/DNA topoisomerase II/histidine kinase"/>
    <property type="match status" value="1"/>
</dbReference>
<feature type="domain" description="Histidine kinase" evidence="12">
    <location>
        <begin position="271"/>
        <end position="496"/>
    </location>
</feature>
<dbReference type="SMART" id="SM00387">
    <property type="entry name" value="HATPase_c"/>
    <property type="match status" value="1"/>
</dbReference>
<dbReference type="Gene3D" id="3.40.50.2300">
    <property type="match status" value="1"/>
</dbReference>
<dbReference type="InterPro" id="IPR011006">
    <property type="entry name" value="CheY-like_superfamily"/>
</dbReference>
<keyword evidence="7" id="KW-0067">ATP-binding</keyword>
<dbReference type="InterPro" id="IPR001789">
    <property type="entry name" value="Sig_transdc_resp-reg_receiver"/>
</dbReference>
<dbReference type="FunFam" id="1.10.287.130:FF:000002">
    <property type="entry name" value="Two-component osmosensing histidine kinase"/>
    <property type="match status" value="1"/>
</dbReference>
<evidence type="ECO:0000256" key="4">
    <source>
        <dbReference type="ARBA" id="ARBA00022679"/>
    </source>
</evidence>
<dbReference type="OrthoDB" id="9762493at2"/>
<dbReference type="InterPro" id="IPR013656">
    <property type="entry name" value="PAS_4"/>
</dbReference>
<evidence type="ECO:0000259" key="13">
    <source>
        <dbReference type="PROSITE" id="PS50110"/>
    </source>
</evidence>
<dbReference type="Pfam" id="PF00512">
    <property type="entry name" value="HisKA"/>
    <property type="match status" value="1"/>
</dbReference>
<dbReference type="CDD" id="cd16922">
    <property type="entry name" value="HATPase_EvgS-ArcB-TorS-like"/>
    <property type="match status" value="1"/>
</dbReference>
<dbReference type="EMBL" id="CZPZ01000031">
    <property type="protein sequence ID" value="CUS37749.1"/>
    <property type="molecule type" value="Genomic_DNA"/>
</dbReference>
<evidence type="ECO:0000256" key="6">
    <source>
        <dbReference type="ARBA" id="ARBA00022777"/>
    </source>
</evidence>
<evidence type="ECO:0000313" key="15">
    <source>
        <dbReference type="EMBL" id="CUS37749.1"/>
    </source>
</evidence>
<evidence type="ECO:0000313" key="16">
    <source>
        <dbReference type="Proteomes" id="UP000198736"/>
    </source>
</evidence>
<dbReference type="Pfam" id="PF02518">
    <property type="entry name" value="HATPase_c"/>
    <property type="match status" value="1"/>
</dbReference>
<evidence type="ECO:0000256" key="3">
    <source>
        <dbReference type="ARBA" id="ARBA00022553"/>
    </source>
</evidence>
<sequence length="645" mass="70545">MSDFNASTSDSRSKTRQSHVLVGEDTRLILEAVPDAIFFLDRDNRILFVNPVAQQLVGLTRDVIGLGFHDLIDCFTSGVSEGAQCPFTRMVKTGELVVIPSHFWNREDGTQFELSLSFWPRTQQGVPVGGMVVVRDLTDAMEIQRDIQRAARLAEDAPNPIVEFDAAGSVLYANTGMLSVMEQWGMLESGIEAMFPANLSGILQECLATESSPARVEHIVADRVIAWSFFPLKELELVRAYGLDITSDVALRRAKEVAEESTRAKGIFLATMSHELRTPMNGVLGCTQLLKDTSLVDQQRELIETMHRSAEALLTLVNDILDFSKIEAGKMSLEVANVNLRALVGDVTTLAEGLAAPKGLTISLKIDADVPEEFRGDPVRLRQILFNLVGNAIKFTQQGGVTIAISSVTRDATDEFDVVVLQWSVQDTGIGMTPEQQANLFKAYAQAETSTTRRFGGTGLGLMICRQLVELMGGTITVNSVFGQGSTFAYTTNLLPAIHREVTVSSSGAAQRSAGDQVGPLRVLVADDNEINQVVACKFLQKLGCQVEVARTGREALEAITRTAYDVVLMDCEMPDMDGYEATREIRLREDGTPSHLPIMALTGHTSDEEAQKCRQAGMDRILTKPVTLTALRTNLQELSRKADS</sequence>
<evidence type="ECO:0000256" key="7">
    <source>
        <dbReference type="ARBA" id="ARBA00022840"/>
    </source>
</evidence>
<dbReference type="FunFam" id="3.30.565.10:FF:000010">
    <property type="entry name" value="Sensor histidine kinase RcsC"/>
    <property type="match status" value="1"/>
</dbReference>
<dbReference type="SUPFAM" id="SSF55785">
    <property type="entry name" value="PYP-like sensor domain (PAS domain)"/>
    <property type="match status" value="1"/>
</dbReference>
<dbReference type="InterPro" id="IPR005467">
    <property type="entry name" value="His_kinase_dom"/>
</dbReference>
<dbReference type="SUPFAM" id="SSF52172">
    <property type="entry name" value="CheY-like"/>
    <property type="match status" value="1"/>
</dbReference>
<dbReference type="PANTHER" id="PTHR43047:SF64">
    <property type="entry name" value="HISTIDINE KINASE CONTAINING CHEY-HOMOLOGOUS RECEIVER DOMAIN AND PAS DOMAIN-RELATED"/>
    <property type="match status" value="1"/>
</dbReference>
<dbReference type="EC" id="2.7.13.3" evidence="2"/>
<dbReference type="SMART" id="SM00091">
    <property type="entry name" value="PAS"/>
    <property type="match status" value="2"/>
</dbReference>
<evidence type="ECO:0000256" key="8">
    <source>
        <dbReference type="ARBA" id="ARBA00023012"/>
    </source>
</evidence>
<evidence type="ECO:0000256" key="2">
    <source>
        <dbReference type="ARBA" id="ARBA00012438"/>
    </source>
</evidence>
<protein>
    <recommendedName>
        <fullName evidence="10">Sensory/regulatory protein RpfC</fullName>
        <ecNumber evidence="2">2.7.13.3</ecNumber>
    </recommendedName>
</protein>
<dbReference type="PROSITE" id="PS50112">
    <property type="entry name" value="PAS"/>
    <property type="match status" value="1"/>
</dbReference>
<dbReference type="PROSITE" id="PS50109">
    <property type="entry name" value="HIS_KIN"/>
    <property type="match status" value="1"/>
</dbReference>
<evidence type="ECO:0000256" key="10">
    <source>
        <dbReference type="ARBA" id="ARBA00068150"/>
    </source>
</evidence>
<feature type="domain" description="PAS" evidence="14">
    <location>
        <begin position="22"/>
        <end position="62"/>
    </location>
</feature>
<evidence type="ECO:0000259" key="12">
    <source>
        <dbReference type="PROSITE" id="PS50109"/>
    </source>
</evidence>
<dbReference type="InterPro" id="IPR036890">
    <property type="entry name" value="HATPase_C_sf"/>
</dbReference>
<evidence type="ECO:0000256" key="1">
    <source>
        <dbReference type="ARBA" id="ARBA00000085"/>
    </source>
</evidence>
<evidence type="ECO:0000256" key="11">
    <source>
        <dbReference type="PROSITE-ProRule" id="PRU00169"/>
    </source>
</evidence>
<comment type="subunit">
    <text evidence="9">At low DSF concentrations, interacts with RpfF.</text>
</comment>
<proteinExistence type="predicted"/>
<evidence type="ECO:0000259" key="14">
    <source>
        <dbReference type="PROSITE" id="PS50112"/>
    </source>
</evidence>
<keyword evidence="8" id="KW-0902">Two-component regulatory system</keyword>
<dbReference type="AlphaFoldDB" id="A0A0S4LJQ9"/>
<dbReference type="InterPro" id="IPR004358">
    <property type="entry name" value="Sig_transdc_His_kin-like_C"/>
</dbReference>
<evidence type="ECO:0000256" key="9">
    <source>
        <dbReference type="ARBA" id="ARBA00064003"/>
    </source>
</evidence>
<organism evidence="15 16">
    <name type="scientific">Candidatus Nitrospira nitrificans</name>
    <dbReference type="NCBI Taxonomy" id="1742973"/>
    <lineage>
        <taxon>Bacteria</taxon>
        <taxon>Pseudomonadati</taxon>
        <taxon>Nitrospirota</taxon>
        <taxon>Nitrospiria</taxon>
        <taxon>Nitrospirales</taxon>
        <taxon>Nitrospiraceae</taxon>
        <taxon>Nitrospira</taxon>
    </lineage>
</organism>
<feature type="modified residue" description="4-aspartylphosphate" evidence="11">
    <location>
        <position position="571"/>
    </location>
</feature>